<dbReference type="PANTHER" id="PTHR37992">
    <property type="entry name" value="EXPRESSED PROTEIN"/>
    <property type="match status" value="1"/>
</dbReference>
<gene>
    <name evidence="2" type="ORF">QBC37DRAFT_188565</name>
</gene>
<dbReference type="Proteomes" id="UP001301769">
    <property type="component" value="Unassembled WGS sequence"/>
</dbReference>
<evidence type="ECO:0000313" key="3">
    <source>
        <dbReference type="Proteomes" id="UP001301769"/>
    </source>
</evidence>
<dbReference type="AlphaFoldDB" id="A0AAN7BCA7"/>
<proteinExistence type="predicted"/>
<feature type="transmembrane region" description="Helical" evidence="1">
    <location>
        <begin position="261"/>
        <end position="286"/>
    </location>
</feature>
<keyword evidence="1" id="KW-1133">Transmembrane helix</keyword>
<reference evidence="2" key="1">
    <citation type="journal article" date="2023" name="Mol. Phylogenet. Evol.">
        <title>Genome-scale phylogeny and comparative genomics of the fungal order Sordariales.</title>
        <authorList>
            <person name="Hensen N."/>
            <person name="Bonometti L."/>
            <person name="Westerberg I."/>
            <person name="Brannstrom I.O."/>
            <person name="Guillou S."/>
            <person name="Cros-Aarteil S."/>
            <person name="Calhoun S."/>
            <person name="Haridas S."/>
            <person name="Kuo A."/>
            <person name="Mondo S."/>
            <person name="Pangilinan J."/>
            <person name="Riley R."/>
            <person name="LaButti K."/>
            <person name="Andreopoulos B."/>
            <person name="Lipzen A."/>
            <person name="Chen C."/>
            <person name="Yan M."/>
            <person name="Daum C."/>
            <person name="Ng V."/>
            <person name="Clum A."/>
            <person name="Steindorff A."/>
            <person name="Ohm R.A."/>
            <person name="Martin F."/>
            <person name="Silar P."/>
            <person name="Natvig D.O."/>
            <person name="Lalanne C."/>
            <person name="Gautier V."/>
            <person name="Ament-Velasquez S.L."/>
            <person name="Kruys A."/>
            <person name="Hutchinson M.I."/>
            <person name="Powell A.J."/>
            <person name="Barry K."/>
            <person name="Miller A.N."/>
            <person name="Grigoriev I.V."/>
            <person name="Debuchy R."/>
            <person name="Gladieux P."/>
            <person name="Hiltunen Thoren M."/>
            <person name="Johannesson H."/>
        </authorList>
    </citation>
    <scope>NUCLEOTIDE SEQUENCE</scope>
    <source>
        <strain evidence="2">PSN293</strain>
    </source>
</reference>
<name>A0AAN7BCA7_9PEZI</name>
<dbReference type="PANTHER" id="PTHR37992:SF1">
    <property type="entry name" value="DUF1774-DOMAIN-CONTAINING PROTEIN"/>
    <property type="match status" value="1"/>
</dbReference>
<dbReference type="Pfam" id="PF08611">
    <property type="entry name" value="DUF1774"/>
    <property type="match status" value="1"/>
</dbReference>
<evidence type="ECO:0000313" key="2">
    <source>
        <dbReference type="EMBL" id="KAK4218529.1"/>
    </source>
</evidence>
<evidence type="ECO:0000256" key="1">
    <source>
        <dbReference type="SAM" id="Phobius"/>
    </source>
</evidence>
<comment type="caution">
    <text evidence="2">The sequence shown here is derived from an EMBL/GenBank/DDBJ whole genome shotgun (WGS) entry which is preliminary data.</text>
</comment>
<organism evidence="2 3">
    <name type="scientific">Rhypophila decipiens</name>
    <dbReference type="NCBI Taxonomy" id="261697"/>
    <lineage>
        <taxon>Eukaryota</taxon>
        <taxon>Fungi</taxon>
        <taxon>Dikarya</taxon>
        <taxon>Ascomycota</taxon>
        <taxon>Pezizomycotina</taxon>
        <taxon>Sordariomycetes</taxon>
        <taxon>Sordariomycetidae</taxon>
        <taxon>Sordariales</taxon>
        <taxon>Naviculisporaceae</taxon>
        <taxon>Rhypophila</taxon>
    </lineage>
</organism>
<feature type="transmembrane region" description="Helical" evidence="1">
    <location>
        <begin position="210"/>
        <end position="230"/>
    </location>
</feature>
<feature type="transmembrane region" description="Helical" evidence="1">
    <location>
        <begin position="123"/>
        <end position="146"/>
    </location>
</feature>
<protein>
    <recommendedName>
        <fullName evidence="4">ATP synthase F0</fullName>
    </recommendedName>
</protein>
<reference evidence="2" key="2">
    <citation type="submission" date="2023-05" db="EMBL/GenBank/DDBJ databases">
        <authorList>
            <consortium name="Lawrence Berkeley National Laboratory"/>
            <person name="Steindorff A."/>
            <person name="Hensen N."/>
            <person name="Bonometti L."/>
            <person name="Westerberg I."/>
            <person name="Brannstrom I.O."/>
            <person name="Guillou S."/>
            <person name="Cros-Aarteil S."/>
            <person name="Calhoun S."/>
            <person name="Haridas S."/>
            <person name="Kuo A."/>
            <person name="Mondo S."/>
            <person name="Pangilinan J."/>
            <person name="Riley R."/>
            <person name="Labutti K."/>
            <person name="Andreopoulos B."/>
            <person name="Lipzen A."/>
            <person name="Chen C."/>
            <person name="Yanf M."/>
            <person name="Daum C."/>
            <person name="Ng V."/>
            <person name="Clum A."/>
            <person name="Ohm R."/>
            <person name="Martin F."/>
            <person name="Silar P."/>
            <person name="Natvig D."/>
            <person name="Lalanne C."/>
            <person name="Gautier V."/>
            <person name="Ament-Velasquez S.L."/>
            <person name="Kruys A."/>
            <person name="Hutchinson M.I."/>
            <person name="Powell A.J."/>
            <person name="Barry K."/>
            <person name="Miller A.N."/>
            <person name="Grigoriev I.V."/>
            <person name="Debuchy R."/>
            <person name="Gladieux P."/>
            <person name="Thoren M.H."/>
            <person name="Johannesson H."/>
        </authorList>
    </citation>
    <scope>NUCLEOTIDE SEQUENCE</scope>
    <source>
        <strain evidence="2">PSN293</strain>
    </source>
</reference>
<evidence type="ECO:0008006" key="4">
    <source>
        <dbReference type="Google" id="ProtNLM"/>
    </source>
</evidence>
<dbReference type="EMBL" id="MU858052">
    <property type="protein sequence ID" value="KAK4218529.1"/>
    <property type="molecule type" value="Genomic_DNA"/>
</dbReference>
<feature type="transmembrane region" description="Helical" evidence="1">
    <location>
        <begin position="44"/>
        <end position="66"/>
    </location>
</feature>
<keyword evidence="1" id="KW-0812">Transmembrane</keyword>
<feature type="transmembrane region" description="Helical" evidence="1">
    <location>
        <begin position="152"/>
        <end position="172"/>
    </location>
</feature>
<keyword evidence="1" id="KW-0472">Membrane</keyword>
<feature type="transmembrane region" description="Helical" evidence="1">
    <location>
        <begin position="98"/>
        <end position="116"/>
    </location>
</feature>
<keyword evidence="3" id="KW-1185">Reference proteome</keyword>
<dbReference type="InterPro" id="IPR013920">
    <property type="entry name" value="DUF1774_fun"/>
</dbReference>
<feature type="transmembrane region" description="Helical" evidence="1">
    <location>
        <begin position="179"/>
        <end position="198"/>
    </location>
</feature>
<sequence>MDRFNSSTASSHSLCQFCIILTRHLSNLVNPFSKRESHSPSEVLTYKILTVATWLLSVVTSVYYTYNAPDDGNWAKRTIWQQNYNYYSGFTQNQTITSLYWLVLFILQLGYIGHLFSSKVETVNAACSVGSHFIVNNLLHFAFVMLFVRSHFVWAEIMLVINFFNLTSLYFRYNAYPRFIHLPAVAGPLAWTFVALYWNGAIMVYRPDNLVARIFANVFIWSILVYGLFFIFAYKDYTMGFCLSVLSASLGVAQFSRQVIAFQWIFSFTIMAVLFVFTAIVAVPAWTGRDVPWGRQSTTTADNERAPLLADP</sequence>
<accession>A0AAN7BCA7</accession>